<evidence type="ECO:0000259" key="3">
    <source>
        <dbReference type="PROSITE" id="PS51072"/>
    </source>
</evidence>
<reference evidence="4" key="1">
    <citation type="submission" date="2023-02" db="EMBL/GenBank/DDBJ databases">
        <title>Genome of toxic invasive species Heracleum sosnowskyi carries increased number of genes despite the absence of recent whole-genome duplications.</title>
        <authorList>
            <person name="Schelkunov M."/>
            <person name="Shtratnikova V."/>
            <person name="Makarenko M."/>
            <person name="Klepikova A."/>
            <person name="Omelchenko D."/>
            <person name="Novikova G."/>
            <person name="Obukhova E."/>
            <person name="Bogdanov V."/>
            <person name="Penin A."/>
            <person name="Logacheva M."/>
        </authorList>
    </citation>
    <scope>NUCLEOTIDE SEQUENCE</scope>
    <source>
        <strain evidence="4">Hsosn_3</strain>
        <tissue evidence="4">Leaf</tissue>
    </source>
</reference>
<organism evidence="4 5">
    <name type="scientific">Heracleum sosnowskyi</name>
    <dbReference type="NCBI Taxonomy" id="360622"/>
    <lineage>
        <taxon>Eukaryota</taxon>
        <taxon>Viridiplantae</taxon>
        <taxon>Streptophyta</taxon>
        <taxon>Embryophyta</taxon>
        <taxon>Tracheophyta</taxon>
        <taxon>Spermatophyta</taxon>
        <taxon>Magnoliopsida</taxon>
        <taxon>eudicotyledons</taxon>
        <taxon>Gunneridae</taxon>
        <taxon>Pentapetalae</taxon>
        <taxon>asterids</taxon>
        <taxon>campanulids</taxon>
        <taxon>Apiales</taxon>
        <taxon>Apiaceae</taxon>
        <taxon>Apioideae</taxon>
        <taxon>apioid superclade</taxon>
        <taxon>Tordylieae</taxon>
        <taxon>Tordyliinae</taxon>
        <taxon>Heracleum</taxon>
    </lineage>
</organism>
<dbReference type="InterPro" id="IPR050431">
    <property type="entry name" value="Adaptor_comp_med_subunit"/>
</dbReference>
<evidence type="ECO:0000313" key="4">
    <source>
        <dbReference type="EMBL" id="KAK1373369.1"/>
    </source>
</evidence>
<keyword evidence="5" id="KW-1185">Reference proteome</keyword>
<dbReference type="PROSITE" id="PS51072">
    <property type="entry name" value="MHD"/>
    <property type="match status" value="1"/>
</dbReference>
<dbReference type="Pfam" id="PF00928">
    <property type="entry name" value="Adap_comp_sub"/>
    <property type="match status" value="1"/>
</dbReference>
<dbReference type="InterPro" id="IPR028565">
    <property type="entry name" value="MHD"/>
</dbReference>
<accession>A0AAD8MHT0</accession>
<keyword evidence="2" id="KW-0732">Signal</keyword>
<dbReference type="Gene3D" id="2.60.40.1170">
    <property type="entry name" value="Mu homology domain, subdomain B"/>
    <property type="match status" value="1"/>
</dbReference>
<feature type="region of interest" description="Disordered" evidence="1">
    <location>
        <begin position="27"/>
        <end position="62"/>
    </location>
</feature>
<proteinExistence type="predicted"/>
<evidence type="ECO:0000256" key="2">
    <source>
        <dbReference type="SAM" id="SignalP"/>
    </source>
</evidence>
<gene>
    <name evidence="4" type="ORF">POM88_029562</name>
</gene>
<name>A0AAD8MHT0_9APIA</name>
<sequence>MGTDITIFILVFHSIYLPFSSSKPLSGETSHLGGSSSGKACKKSGRDLVKSPQPASSECWVPTPYDATNPRIKTSPGSTKYAPEKDAMRRKIKSFPGNKECMLDAEFKLPDLISEEESADRKAPIILKFEMPYFTVSGIQVRHLKFIEKSGYQPLSWVRLRYMTMADEYELRLV</sequence>
<feature type="domain" description="MHD" evidence="3">
    <location>
        <begin position="1"/>
        <end position="172"/>
    </location>
</feature>
<dbReference type="PANTHER" id="PTHR10529">
    <property type="entry name" value="AP COMPLEX SUBUNIT MU"/>
    <property type="match status" value="1"/>
</dbReference>
<reference evidence="4" key="2">
    <citation type="submission" date="2023-05" db="EMBL/GenBank/DDBJ databases">
        <authorList>
            <person name="Schelkunov M.I."/>
        </authorList>
    </citation>
    <scope>NUCLEOTIDE SEQUENCE</scope>
    <source>
        <strain evidence="4">Hsosn_3</strain>
        <tissue evidence="4">Leaf</tissue>
    </source>
</reference>
<protein>
    <submittedName>
        <fullName evidence="4">Clathrin coat assembly protein ap-1</fullName>
    </submittedName>
</protein>
<dbReference type="AlphaFoldDB" id="A0AAD8MHT0"/>
<evidence type="ECO:0000256" key="1">
    <source>
        <dbReference type="SAM" id="MobiDB-lite"/>
    </source>
</evidence>
<dbReference type="EMBL" id="JAUIZM010000007">
    <property type="protein sequence ID" value="KAK1373369.1"/>
    <property type="molecule type" value="Genomic_DNA"/>
</dbReference>
<evidence type="ECO:0000313" key="5">
    <source>
        <dbReference type="Proteomes" id="UP001237642"/>
    </source>
</evidence>
<feature type="signal peptide" evidence="2">
    <location>
        <begin position="1"/>
        <end position="22"/>
    </location>
</feature>
<comment type="caution">
    <text evidence="4">The sequence shown here is derived from an EMBL/GenBank/DDBJ whole genome shotgun (WGS) entry which is preliminary data.</text>
</comment>
<dbReference type="Proteomes" id="UP001237642">
    <property type="component" value="Unassembled WGS sequence"/>
</dbReference>
<feature type="chain" id="PRO_5042178779" evidence="2">
    <location>
        <begin position="23"/>
        <end position="174"/>
    </location>
</feature>
<dbReference type="InterPro" id="IPR036168">
    <property type="entry name" value="AP2_Mu_C_sf"/>
</dbReference>
<dbReference type="SUPFAM" id="SSF49447">
    <property type="entry name" value="Second domain of Mu2 adaptin subunit (ap50) of ap2 adaptor"/>
    <property type="match status" value="1"/>
</dbReference>